<dbReference type="PANTHER" id="PTHR43133">
    <property type="entry name" value="RNA POLYMERASE ECF-TYPE SIGMA FACTO"/>
    <property type="match status" value="1"/>
</dbReference>
<dbReference type="InterPro" id="IPR007627">
    <property type="entry name" value="RNA_pol_sigma70_r2"/>
</dbReference>
<keyword evidence="2" id="KW-0805">Transcription regulation</keyword>
<evidence type="ECO:0000313" key="9">
    <source>
        <dbReference type="Proteomes" id="UP001597063"/>
    </source>
</evidence>
<comment type="caution">
    <text evidence="8">The sequence shown here is derived from an EMBL/GenBank/DDBJ whole genome shotgun (WGS) entry which is preliminary data.</text>
</comment>
<keyword evidence="3" id="KW-0731">Sigma factor</keyword>
<dbReference type="NCBIfam" id="TIGR02983">
    <property type="entry name" value="SigE-fam_strep"/>
    <property type="match status" value="1"/>
</dbReference>
<dbReference type="InterPro" id="IPR013249">
    <property type="entry name" value="RNA_pol_sigma70_r4_t2"/>
</dbReference>
<evidence type="ECO:0000256" key="2">
    <source>
        <dbReference type="ARBA" id="ARBA00023015"/>
    </source>
</evidence>
<dbReference type="PANTHER" id="PTHR43133:SF50">
    <property type="entry name" value="ECF RNA POLYMERASE SIGMA FACTOR SIGM"/>
    <property type="match status" value="1"/>
</dbReference>
<dbReference type="Pfam" id="PF04542">
    <property type="entry name" value="Sigma70_r2"/>
    <property type="match status" value="1"/>
</dbReference>
<dbReference type="InterPro" id="IPR039425">
    <property type="entry name" value="RNA_pol_sigma-70-like"/>
</dbReference>
<name>A0ABW2XJI7_9ACTN</name>
<dbReference type="InterPro" id="IPR013324">
    <property type="entry name" value="RNA_pol_sigma_r3/r4-like"/>
</dbReference>
<dbReference type="Pfam" id="PF08281">
    <property type="entry name" value="Sigma70_r4_2"/>
    <property type="match status" value="1"/>
</dbReference>
<dbReference type="Gene3D" id="1.10.10.10">
    <property type="entry name" value="Winged helix-like DNA-binding domain superfamily/Winged helix DNA-binding domain"/>
    <property type="match status" value="1"/>
</dbReference>
<dbReference type="EMBL" id="JBHTGP010000011">
    <property type="protein sequence ID" value="MFD0686676.1"/>
    <property type="molecule type" value="Genomic_DNA"/>
</dbReference>
<evidence type="ECO:0000256" key="1">
    <source>
        <dbReference type="ARBA" id="ARBA00010641"/>
    </source>
</evidence>
<protein>
    <submittedName>
        <fullName evidence="8">SigE family RNA polymerase sigma factor</fullName>
    </submittedName>
</protein>
<dbReference type="SUPFAM" id="SSF88659">
    <property type="entry name" value="Sigma3 and sigma4 domains of RNA polymerase sigma factors"/>
    <property type="match status" value="1"/>
</dbReference>
<comment type="similarity">
    <text evidence="1">Belongs to the sigma-70 factor family. ECF subfamily.</text>
</comment>
<dbReference type="Gene3D" id="1.10.1740.10">
    <property type="match status" value="1"/>
</dbReference>
<keyword evidence="9" id="KW-1185">Reference proteome</keyword>
<accession>A0ABW2XJI7</accession>
<dbReference type="CDD" id="cd06171">
    <property type="entry name" value="Sigma70_r4"/>
    <property type="match status" value="1"/>
</dbReference>
<feature type="domain" description="RNA polymerase sigma-70 region 2" evidence="6">
    <location>
        <begin position="23"/>
        <end position="89"/>
    </location>
</feature>
<dbReference type="InterPro" id="IPR014325">
    <property type="entry name" value="RNA_pol_sigma-E_actinobac"/>
</dbReference>
<evidence type="ECO:0000259" key="6">
    <source>
        <dbReference type="Pfam" id="PF04542"/>
    </source>
</evidence>
<feature type="domain" description="RNA polymerase sigma factor 70 region 4 type 2" evidence="7">
    <location>
        <begin position="114"/>
        <end position="166"/>
    </location>
</feature>
<proteinExistence type="inferred from homology"/>
<keyword evidence="4" id="KW-0238">DNA-binding</keyword>
<organism evidence="8 9">
    <name type="scientific">Actinomadura fibrosa</name>
    <dbReference type="NCBI Taxonomy" id="111802"/>
    <lineage>
        <taxon>Bacteria</taxon>
        <taxon>Bacillati</taxon>
        <taxon>Actinomycetota</taxon>
        <taxon>Actinomycetes</taxon>
        <taxon>Streptosporangiales</taxon>
        <taxon>Thermomonosporaceae</taxon>
        <taxon>Actinomadura</taxon>
    </lineage>
</organism>
<dbReference type="SUPFAM" id="SSF88946">
    <property type="entry name" value="Sigma2 domain of RNA polymerase sigma factors"/>
    <property type="match status" value="1"/>
</dbReference>
<evidence type="ECO:0000256" key="5">
    <source>
        <dbReference type="ARBA" id="ARBA00023163"/>
    </source>
</evidence>
<dbReference type="InterPro" id="IPR013325">
    <property type="entry name" value="RNA_pol_sigma_r2"/>
</dbReference>
<evidence type="ECO:0000256" key="3">
    <source>
        <dbReference type="ARBA" id="ARBA00023082"/>
    </source>
</evidence>
<sequence length="175" mass="19910">MEPELEVRPVPSEQDAEGTVTALYAAHALELVRLALVMVGERETAEDVVQDAFIGLYRRWDGLRERGKALTYLRSSVLNGCRSALRRRRFTPWTDRPPAVPSAEHEFLGREDHREVLRALRRLPHRQRETLVLRYVFDLSEEEIAETMGVTRGTVKSNAAKGRANLGRLFGEEDG</sequence>
<dbReference type="RefSeq" id="WP_242619650.1">
    <property type="nucleotide sequence ID" value="NZ_CAACUY010000200.1"/>
</dbReference>
<dbReference type="InterPro" id="IPR014284">
    <property type="entry name" value="RNA_pol_sigma-70_dom"/>
</dbReference>
<evidence type="ECO:0000259" key="7">
    <source>
        <dbReference type="Pfam" id="PF08281"/>
    </source>
</evidence>
<keyword evidence="5" id="KW-0804">Transcription</keyword>
<evidence type="ECO:0000256" key="4">
    <source>
        <dbReference type="ARBA" id="ARBA00023125"/>
    </source>
</evidence>
<gene>
    <name evidence="8" type="ORF">ACFQZM_19405</name>
</gene>
<dbReference type="Proteomes" id="UP001597063">
    <property type="component" value="Unassembled WGS sequence"/>
</dbReference>
<dbReference type="InterPro" id="IPR036388">
    <property type="entry name" value="WH-like_DNA-bd_sf"/>
</dbReference>
<reference evidence="9" key="1">
    <citation type="journal article" date="2019" name="Int. J. Syst. Evol. Microbiol.">
        <title>The Global Catalogue of Microorganisms (GCM) 10K type strain sequencing project: providing services to taxonomists for standard genome sequencing and annotation.</title>
        <authorList>
            <consortium name="The Broad Institute Genomics Platform"/>
            <consortium name="The Broad Institute Genome Sequencing Center for Infectious Disease"/>
            <person name="Wu L."/>
            <person name="Ma J."/>
        </authorList>
    </citation>
    <scope>NUCLEOTIDE SEQUENCE [LARGE SCALE GENOMIC DNA]</scope>
    <source>
        <strain evidence="9">JCM 9371</strain>
    </source>
</reference>
<dbReference type="NCBIfam" id="TIGR02937">
    <property type="entry name" value="sigma70-ECF"/>
    <property type="match status" value="1"/>
</dbReference>
<evidence type="ECO:0000313" key="8">
    <source>
        <dbReference type="EMBL" id="MFD0686676.1"/>
    </source>
</evidence>